<proteinExistence type="predicted"/>
<sequence>MSQTPSVALCVRLSVKPEHADAFAVGLAQAAPSTHAAPGNLGFSAGRSREQPAVFVLYERWASQAELDAWHGSPMMRERMASYPELLAGPPEVTMLEDLA</sequence>
<comment type="caution">
    <text evidence="2">The sequence shown here is derived from an EMBL/GenBank/DDBJ whole genome shotgun (WGS) entry which is preliminary data.</text>
</comment>
<dbReference type="RefSeq" id="WP_006973464.1">
    <property type="nucleotide sequence ID" value="NZ_ABCS01000047.1"/>
</dbReference>
<name>A6G9S2_9BACT</name>
<keyword evidence="3" id="KW-1185">Reference proteome</keyword>
<gene>
    <name evidence="2" type="ORF">PPSIR1_09810</name>
</gene>
<dbReference type="SUPFAM" id="SSF54909">
    <property type="entry name" value="Dimeric alpha+beta barrel"/>
    <property type="match status" value="1"/>
</dbReference>
<dbReference type="STRING" id="391625.PPSIR1_09810"/>
<dbReference type="Gene3D" id="3.30.70.100">
    <property type="match status" value="1"/>
</dbReference>
<feature type="domain" description="ABM" evidence="1">
    <location>
        <begin position="7"/>
        <end position="95"/>
    </location>
</feature>
<dbReference type="Proteomes" id="UP000005801">
    <property type="component" value="Unassembled WGS sequence"/>
</dbReference>
<accession>A6G9S2</accession>
<dbReference type="InterPro" id="IPR007138">
    <property type="entry name" value="ABM_dom"/>
</dbReference>
<reference evidence="2 3" key="1">
    <citation type="submission" date="2007-06" db="EMBL/GenBank/DDBJ databases">
        <authorList>
            <person name="Shimkets L."/>
            <person name="Ferriera S."/>
            <person name="Johnson J."/>
            <person name="Kravitz S."/>
            <person name="Beeson K."/>
            <person name="Sutton G."/>
            <person name="Rogers Y.-H."/>
            <person name="Friedman R."/>
            <person name="Frazier M."/>
            <person name="Venter J.C."/>
        </authorList>
    </citation>
    <scope>NUCLEOTIDE SEQUENCE [LARGE SCALE GENOMIC DNA]</scope>
    <source>
        <strain evidence="2 3">SIR-1</strain>
    </source>
</reference>
<dbReference type="AlphaFoldDB" id="A6G9S2"/>
<dbReference type="OrthoDB" id="287932at2"/>
<dbReference type="EMBL" id="ABCS01000047">
    <property type="protein sequence ID" value="EDM77358.1"/>
    <property type="molecule type" value="Genomic_DNA"/>
</dbReference>
<dbReference type="GO" id="GO:0003824">
    <property type="term" value="F:catalytic activity"/>
    <property type="evidence" value="ECO:0007669"/>
    <property type="project" value="TreeGrafter"/>
</dbReference>
<evidence type="ECO:0000313" key="3">
    <source>
        <dbReference type="Proteomes" id="UP000005801"/>
    </source>
</evidence>
<dbReference type="PROSITE" id="PS51725">
    <property type="entry name" value="ABM"/>
    <property type="match status" value="1"/>
</dbReference>
<protein>
    <recommendedName>
        <fullName evidence="1">ABM domain-containing protein</fullName>
    </recommendedName>
</protein>
<dbReference type="PANTHER" id="PTHR33336">
    <property type="entry name" value="QUINOL MONOOXYGENASE YGIN-RELATED"/>
    <property type="match status" value="1"/>
</dbReference>
<dbReference type="Pfam" id="PF03992">
    <property type="entry name" value="ABM"/>
    <property type="match status" value="1"/>
</dbReference>
<dbReference type="InterPro" id="IPR011008">
    <property type="entry name" value="Dimeric_a/b-barrel"/>
</dbReference>
<evidence type="ECO:0000259" key="1">
    <source>
        <dbReference type="PROSITE" id="PS51725"/>
    </source>
</evidence>
<organism evidence="2 3">
    <name type="scientific">Plesiocystis pacifica SIR-1</name>
    <dbReference type="NCBI Taxonomy" id="391625"/>
    <lineage>
        <taxon>Bacteria</taxon>
        <taxon>Pseudomonadati</taxon>
        <taxon>Myxococcota</taxon>
        <taxon>Polyangia</taxon>
        <taxon>Nannocystales</taxon>
        <taxon>Nannocystaceae</taxon>
        <taxon>Plesiocystis</taxon>
    </lineage>
</organism>
<evidence type="ECO:0000313" key="2">
    <source>
        <dbReference type="EMBL" id="EDM77358.1"/>
    </source>
</evidence>
<dbReference type="PANTHER" id="PTHR33336:SF3">
    <property type="entry name" value="ABM DOMAIN-CONTAINING PROTEIN"/>
    <property type="match status" value="1"/>
</dbReference>
<dbReference type="InterPro" id="IPR050744">
    <property type="entry name" value="AI-2_Isomerase_LsrG"/>
</dbReference>